<protein>
    <recommendedName>
        <fullName evidence="3">S-adenosylhomocysteine hydrolase</fullName>
    </recommendedName>
</protein>
<dbReference type="Pfam" id="PF19570">
    <property type="entry name" value="DUF6088"/>
    <property type="match status" value="1"/>
</dbReference>
<dbReference type="Proteomes" id="UP000279089">
    <property type="component" value="Unassembled WGS sequence"/>
</dbReference>
<organism evidence="1 2">
    <name type="scientific">Chitinophaga barathri</name>
    <dbReference type="NCBI Taxonomy" id="1647451"/>
    <lineage>
        <taxon>Bacteria</taxon>
        <taxon>Pseudomonadati</taxon>
        <taxon>Bacteroidota</taxon>
        <taxon>Chitinophagia</taxon>
        <taxon>Chitinophagales</taxon>
        <taxon>Chitinophagaceae</taxon>
        <taxon>Chitinophaga</taxon>
    </lineage>
</organism>
<name>A0A3N4M878_9BACT</name>
<comment type="caution">
    <text evidence="1">The sequence shown here is derived from an EMBL/GenBank/DDBJ whole genome shotgun (WGS) entry which is preliminary data.</text>
</comment>
<dbReference type="EMBL" id="RMBX01000011">
    <property type="protein sequence ID" value="RPD39445.1"/>
    <property type="molecule type" value="Genomic_DNA"/>
</dbReference>
<gene>
    <name evidence="1" type="ORF">EG028_20200</name>
</gene>
<sequence>MKHNGTIEGRIATRMARMKSPVLLREDFEDLGGYDQVGRALLALIRKGKLIRIGYGLYAKTKVSSLTGKILPVESLPDLAKKALSRLGVKVVQTKAEKDYTEGRSTQVPTGRMIGIRGRVYRKISYNGTRIYYDRITR</sequence>
<proteinExistence type="predicted"/>
<dbReference type="RefSeq" id="WP_120518089.1">
    <property type="nucleotide sequence ID" value="NZ_QXZY01000011.1"/>
</dbReference>
<keyword evidence="2" id="KW-1185">Reference proteome</keyword>
<reference evidence="2" key="1">
    <citation type="submission" date="2018-11" db="EMBL/GenBank/DDBJ databases">
        <title>Chitinophaga lutea sp.nov., isolate from arsenic contaminated soil.</title>
        <authorList>
            <person name="Zong Y."/>
        </authorList>
    </citation>
    <scope>NUCLEOTIDE SEQUENCE [LARGE SCALE GENOMIC DNA]</scope>
    <source>
        <strain evidence="2">YLT18</strain>
    </source>
</reference>
<dbReference type="OrthoDB" id="9798200at2"/>
<evidence type="ECO:0000313" key="1">
    <source>
        <dbReference type="EMBL" id="RPD39445.1"/>
    </source>
</evidence>
<evidence type="ECO:0008006" key="3">
    <source>
        <dbReference type="Google" id="ProtNLM"/>
    </source>
</evidence>
<dbReference type="InterPro" id="IPR045738">
    <property type="entry name" value="DUF6088"/>
</dbReference>
<dbReference type="AlphaFoldDB" id="A0A3N4M878"/>
<accession>A0A3N4M878</accession>
<evidence type="ECO:0000313" key="2">
    <source>
        <dbReference type="Proteomes" id="UP000279089"/>
    </source>
</evidence>